<dbReference type="GO" id="GO:0005737">
    <property type="term" value="C:cytoplasm"/>
    <property type="evidence" value="ECO:0007669"/>
    <property type="project" value="UniProtKB-SubCell"/>
</dbReference>
<evidence type="ECO:0000256" key="6">
    <source>
        <dbReference type="HAMAP-Rule" id="MF_00900"/>
    </source>
</evidence>
<keyword evidence="2 8" id="KW-0479">Metal-binding</keyword>
<comment type="function">
    <text evidence="6">GTPase that associates with the 50S ribosomal subunit and may have a role during protein synthesis or ribosome biogenesis.</text>
</comment>
<dbReference type="OrthoDB" id="9812272at2"/>
<name>A0A1G6P7V9_9BACI</name>
<dbReference type="InterPro" id="IPR032305">
    <property type="entry name" value="GTP-bd_M"/>
</dbReference>
<dbReference type="Gene3D" id="6.10.250.2860">
    <property type="match status" value="1"/>
</dbReference>
<dbReference type="GO" id="GO:0003924">
    <property type="term" value="F:GTPase activity"/>
    <property type="evidence" value="ECO:0007669"/>
    <property type="project" value="UniProtKB-UniRule"/>
</dbReference>
<dbReference type="GO" id="GO:0043022">
    <property type="term" value="F:ribosome binding"/>
    <property type="evidence" value="ECO:0007669"/>
    <property type="project" value="TreeGrafter"/>
</dbReference>
<dbReference type="NCBIfam" id="TIGR03156">
    <property type="entry name" value="GTP_HflX"/>
    <property type="match status" value="1"/>
</dbReference>
<feature type="domain" description="Hflx-type G" evidence="10">
    <location>
        <begin position="200"/>
        <end position="367"/>
    </location>
</feature>
<dbReference type="STRING" id="1464122.SAMN05421737_11522"/>
<evidence type="ECO:0000256" key="3">
    <source>
        <dbReference type="ARBA" id="ARBA00022741"/>
    </source>
</evidence>
<feature type="binding site" evidence="8">
    <location>
        <position position="213"/>
    </location>
    <ligand>
        <name>Mg(2+)</name>
        <dbReference type="ChEBI" id="CHEBI:18420"/>
    </ligand>
</feature>
<evidence type="ECO:0000259" key="10">
    <source>
        <dbReference type="PROSITE" id="PS51705"/>
    </source>
</evidence>
<evidence type="ECO:0000256" key="8">
    <source>
        <dbReference type="PIRSR" id="PIRSR006809-2"/>
    </source>
</evidence>
<keyword evidence="1 6" id="KW-0963">Cytoplasm</keyword>
<dbReference type="PROSITE" id="PS51705">
    <property type="entry name" value="G_HFLX"/>
    <property type="match status" value="1"/>
</dbReference>
<organism evidence="11 12">
    <name type="scientific">Shouchella lonarensis</name>
    <dbReference type="NCBI Taxonomy" id="1464122"/>
    <lineage>
        <taxon>Bacteria</taxon>
        <taxon>Bacillati</taxon>
        <taxon>Bacillota</taxon>
        <taxon>Bacilli</taxon>
        <taxon>Bacillales</taxon>
        <taxon>Bacillaceae</taxon>
        <taxon>Shouchella</taxon>
    </lineage>
</organism>
<keyword evidence="9" id="KW-0175">Coiled coil</keyword>
<dbReference type="Pfam" id="PF01926">
    <property type="entry name" value="MMR_HSR1"/>
    <property type="match status" value="1"/>
</dbReference>
<comment type="subcellular location">
    <subcellularLocation>
        <location evidence="6">Cytoplasm</location>
    </subcellularLocation>
    <text evidence="6">May associate with membranes.</text>
</comment>
<sequence length="422" mass="47874">MGDNQKQSAIIVGIDLPGTNDLVYEMQELDHLTEALDLETIGQLTQKLSVPNRATYIGKGKVRELQAMCEVGEATIVVFNDELSPSQIRNLESLLEVTVYDRTMLVVDIFAKRAQTKEAQMQVLLAQSQYLLPRLVGMRASLSRQGGSGVGLATRGGGETKLELDRRKIETRMQSLKRDLAKVDEQREEQRKKRKKQMTPLVALVGYTNAGKSSLMNAILRYTQQSIEKAVLEKDMLFATLDTSVRQVSLNQQHAFFLADTVGFVSKLPHHLVKAFRSTLSEAKDADLLLHVVDYTHEHYLEMMKTTDETLASLGIDQPRLHIFNKIDQVPKEVPRIHENELFLSAKTGEGLPHLFKRIEELLYGCDVTETFLIPYNKPDIFAEVHQETVVQSVLKEDDGWRVQALLRHSEVDKWKDYQSKT</sequence>
<feature type="binding site" evidence="7">
    <location>
        <begin position="325"/>
        <end position="328"/>
    </location>
    <ligand>
        <name>GTP</name>
        <dbReference type="ChEBI" id="CHEBI:37565"/>
    </ligand>
</feature>
<keyword evidence="5 6" id="KW-0342">GTP-binding</keyword>
<dbReference type="PANTHER" id="PTHR10229">
    <property type="entry name" value="GTP-BINDING PROTEIN HFLX"/>
    <property type="match status" value="1"/>
</dbReference>
<dbReference type="Pfam" id="PF16360">
    <property type="entry name" value="GTP-bdg_M"/>
    <property type="match status" value="1"/>
</dbReference>
<feature type="binding site" evidence="7">
    <location>
        <begin position="260"/>
        <end position="263"/>
    </location>
    <ligand>
        <name>GTP</name>
        <dbReference type="ChEBI" id="CHEBI:37565"/>
    </ligand>
</feature>
<protein>
    <recommendedName>
        <fullName evidence="6">GTPase HflX</fullName>
    </recommendedName>
    <alternativeName>
        <fullName evidence="6">GTP-binding protein HflX</fullName>
    </alternativeName>
</protein>
<evidence type="ECO:0000256" key="5">
    <source>
        <dbReference type="ARBA" id="ARBA00023134"/>
    </source>
</evidence>
<dbReference type="PANTHER" id="PTHR10229:SF4">
    <property type="entry name" value="GTPASE HFLX"/>
    <property type="match status" value="1"/>
</dbReference>
<dbReference type="InterPro" id="IPR027417">
    <property type="entry name" value="P-loop_NTPase"/>
</dbReference>
<keyword evidence="3 6" id="KW-0547">Nucleotide-binding</keyword>
<dbReference type="InterPro" id="IPR042108">
    <property type="entry name" value="GTPase_HflX_N_sf"/>
</dbReference>
<dbReference type="EMBL" id="FMYM01000015">
    <property type="protein sequence ID" value="SDC75507.1"/>
    <property type="molecule type" value="Genomic_DNA"/>
</dbReference>
<dbReference type="InterPro" id="IPR016496">
    <property type="entry name" value="GTPase_HflX"/>
</dbReference>
<dbReference type="InterPro" id="IPR030394">
    <property type="entry name" value="G_HFLX_dom"/>
</dbReference>
<dbReference type="FunFam" id="3.40.50.11060:FF:000001">
    <property type="entry name" value="GTPase HflX"/>
    <property type="match status" value="1"/>
</dbReference>
<evidence type="ECO:0000256" key="1">
    <source>
        <dbReference type="ARBA" id="ARBA00022490"/>
    </source>
</evidence>
<evidence type="ECO:0000256" key="7">
    <source>
        <dbReference type="PIRSR" id="PIRSR006809-1"/>
    </source>
</evidence>
<evidence type="ECO:0000256" key="2">
    <source>
        <dbReference type="ARBA" id="ARBA00022723"/>
    </source>
</evidence>
<comment type="subunit">
    <text evidence="6">Monomer. Associates with the 50S ribosomal subunit.</text>
</comment>
<keyword evidence="12" id="KW-1185">Reference proteome</keyword>
<dbReference type="InterPro" id="IPR025121">
    <property type="entry name" value="GTPase_HflX_N"/>
</dbReference>
<dbReference type="InterPro" id="IPR006073">
    <property type="entry name" value="GTP-bd"/>
</dbReference>
<evidence type="ECO:0000313" key="11">
    <source>
        <dbReference type="EMBL" id="SDC75507.1"/>
    </source>
</evidence>
<feature type="binding site" evidence="7">
    <location>
        <begin position="206"/>
        <end position="213"/>
    </location>
    <ligand>
        <name>GTP</name>
        <dbReference type="ChEBI" id="CHEBI:37565"/>
    </ligand>
</feature>
<feature type="binding site" evidence="7">
    <location>
        <begin position="345"/>
        <end position="347"/>
    </location>
    <ligand>
        <name>GTP</name>
        <dbReference type="ChEBI" id="CHEBI:37565"/>
    </ligand>
</feature>
<dbReference type="PIRSF" id="PIRSF006809">
    <property type="entry name" value="GTP-binding_hflX_prd"/>
    <property type="match status" value="1"/>
</dbReference>
<dbReference type="CDD" id="cd01878">
    <property type="entry name" value="HflX"/>
    <property type="match status" value="1"/>
</dbReference>
<dbReference type="PRINTS" id="PR00326">
    <property type="entry name" value="GTP1OBG"/>
</dbReference>
<feature type="binding site" evidence="7">
    <location>
        <begin position="238"/>
        <end position="242"/>
    </location>
    <ligand>
        <name>GTP</name>
        <dbReference type="ChEBI" id="CHEBI:37565"/>
    </ligand>
</feature>
<proteinExistence type="inferred from homology"/>
<gene>
    <name evidence="6" type="primary">hflX</name>
    <name evidence="11" type="ORF">SAMN05421737_11522</name>
</gene>
<dbReference type="Pfam" id="PF13167">
    <property type="entry name" value="GTP-bdg_N"/>
    <property type="match status" value="1"/>
</dbReference>
<reference evidence="12" key="1">
    <citation type="submission" date="2016-09" db="EMBL/GenBank/DDBJ databases">
        <authorList>
            <person name="Varghese N."/>
            <person name="Submissions S."/>
        </authorList>
    </citation>
    <scope>NUCLEOTIDE SEQUENCE [LARGE SCALE GENOMIC DNA]</scope>
    <source>
        <strain evidence="12">25nlg</strain>
    </source>
</reference>
<evidence type="ECO:0000313" key="12">
    <source>
        <dbReference type="Proteomes" id="UP000242662"/>
    </source>
</evidence>
<feature type="binding site" evidence="8">
    <location>
        <position position="240"/>
    </location>
    <ligand>
        <name>Mg(2+)</name>
        <dbReference type="ChEBI" id="CHEBI:18420"/>
    </ligand>
</feature>
<dbReference type="HAMAP" id="MF_00900">
    <property type="entry name" value="GTPase_HflX"/>
    <property type="match status" value="1"/>
</dbReference>
<accession>A0A1G6P7V9</accession>
<keyword evidence="4 8" id="KW-0460">Magnesium</keyword>
<evidence type="ECO:0000256" key="4">
    <source>
        <dbReference type="ARBA" id="ARBA00022842"/>
    </source>
</evidence>
<dbReference type="AlphaFoldDB" id="A0A1G6P7V9"/>
<dbReference type="Gene3D" id="3.40.50.300">
    <property type="entry name" value="P-loop containing nucleotide triphosphate hydrolases"/>
    <property type="match status" value="1"/>
</dbReference>
<dbReference type="RefSeq" id="WP_090776699.1">
    <property type="nucleotide sequence ID" value="NZ_FMYM01000015.1"/>
</dbReference>
<comment type="similarity">
    <text evidence="6">Belongs to the TRAFAC class OBG-HflX-like GTPase superfamily. HflX GTPase family.</text>
</comment>
<dbReference type="SUPFAM" id="SSF52540">
    <property type="entry name" value="P-loop containing nucleoside triphosphate hydrolases"/>
    <property type="match status" value="1"/>
</dbReference>
<dbReference type="GO" id="GO:0046872">
    <property type="term" value="F:metal ion binding"/>
    <property type="evidence" value="ECO:0007669"/>
    <property type="project" value="UniProtKB-KW"/>
</dbReference>
<dbReference type="Proteomes" id="UP000242662">
    <property type="component" value="Unassembled WGS sequence"/>
</dbReference>
<feature type="coiled-coil region" evidence="9">
    <location>
        <begin position="159"/>
        <end position="193"/>
    </location>
</feature>
<comment type="cofactor">
    <cofactor evidence="8">
        <name>Mg(2+)</name>
        <dbReference type="ChEBI" id="CHEBI:18420"/>
    </cofactor>
</comment>
<dbReference type="GO" id="GO:0005525">
    <property type="term" value="F:GTP binding"/>
    <property type="evidence" value="ECO:0007669"/>
    <property type="project" value="UniProtKB-UniRule"/>
</dbReference>
<dbReference type="Gene3D" id="3.40.50.11060">
    <property type="entry name" value="GTPase HflX, N-terminal domain"/>
    <property type="match status" value="1"/>
</dbReference>
<evidence type="ECO:0000256" key="9">
    <source>
        <dbReference type="SAM" id="Coils"/>
    </source>
</evidence>